<dbReference type="EMBL" id="AP021861">
    <property type="protein sequence ID" value="BBO35921.1"/>
    <property type="molecule type" value="Genomic_DNA"/>
</dbReference>
<organism evidence="4 5">
    <name type="scientific">Lacipirellula parvula</name>
    <dbReference type="NCBI Taxonomy" id="2650471"/>
    <lineage>
        <taxon>Bacteria</taxon>
        <taxon>Pseudomonadati</taxon>
        <taxon>Planctomycetota</taxon>
        <taxon>Planctomycetia</taxon>
        <taxon>Pirellulales</taxon>
        <taxon>Lacipirellulaceae</taxon>
        <taxon>Lacipirellula</taxon>
    </lineage>
</organism>
<dbReference type="InterPro" id="IPR000182">
    <property type="entry name" value="GNAT_dom"/>
</dbReference>
<dbReference type="PANTHER" id="PTHR43800">
    <property type="entry name" value="PEPTIDYL-LYSINE N-ACETYLTRANSFERASE YJAB"/>
    <property type="match status" value="1"/>
</dbReference>
<dbReference type="AlphaFoldDB" id="A0A5K7XL22"/>
<protein>
    <submittedName>
        <fullName evidence="4">Acetyltransferase</fullName>
    </submittedName>
</protein>
<evidence type="ECO:0000313" key="5">
    <source>
        <dbReference type="Proteomes" id="UP000326837"/>
    </source>
</evidence>
<dbReference type="Proteomes" id="UP000326837">
    <property type="component" value="Chromosome"/>
</dbReference>
<sequence length="143" mass="15598">MLIREGRPADWGRLLEIWEASVRATHSFLSEEVIAALRPEVRDAALPALELWVLGGDGGELLGFMGLDGAKLEALFIAPSSSRRGGGRMLVEHARRLKGPLTVDVNEQNPAALRFYEALGFRVCGRSPVDGAGRPFPLLHLED</sequence>
<dbReference type="KEGG" id="lpav:PLANPX_5533"/>
<dbReference type="PANTHER" id="PTHR43800:SF1">
    <property type="entry name" value="PEPTIDYL-LYSINE N-ACETYLTRANSFERASE YJAB"/>
    <property type="match status" value="1"/>
</dbReference>
<dbReference type="InterPro" id="IPR016181">
    <property type="entry name" value="Acyl_CoA_acyltransferase"/>
</dbReference>
<evidence type="ECO:0000313" key="4">
    <source>
        <dbReference type="EMBL" id="BBO35921.1"/>
    </source>
</evidence>
<dbReference type="Gene3D" id="3.40.630.30">
    <property type="match status" value="1"/>
</dbReference>
<keyword evidence="5" id="KW-1185">Reference proteome</keyword>
<keyword evidence="2" id="KW-0012">Acyltransferase</keyword>
<dbReference type="GO" id="GO:0016747">
    <property type="term" value="F:acyltransferase activity, transferring groups other than amino-acyl groups"/>
    <property type="evidence" value="ECO:0007669"/>
    <property type="project" value="InterPro"/>
</dbReference>
<evidence type="ECO:0000259" key="3">
    <source>
        <dbReference type="PROSITE" id="PS51186"/>
    </source>
</evidence>
<evidence type="ECO:0000256" key="1">
    <source>
        <dbReference type="ARBA" id="ARBA00022679"/>
    </source>
</evidence>
<keyword evidence="1 4" id="KW-0808">Transferase</keyword>
<dbReference type="SUPFAM" id="SSF55729">
    <property type="entry name" value="Acyl-CoA N-acyltransferases (Nat)"/>
    <property type="match status" value="1"/>
</dbReference>
<proteinExistence type="predicted"/>
<evidence type="ECO:0000256" key="2">
    <source>
        <dbReference type="ARBA" id="ARBA00023315"/>
    </source>
</evidence>
<accession>A0A5K7XL22</accession>
<name>A0A5K7XL22_9BACT</name>
<reference evidence="5" key="1">
    <citation type="submission" date="2019-10" db="EMBL/GenBank/DDBJ databases">
        <title>Lacipirellula parvula gen. nov., sp. nov., representing a lineage of planctomycetes widespread in freshwater anoxic habitats, and description of the family Lacipirellulaceae.</title>
        <authorList>
            <person name="Dedysh S.N."/>
            <person name="Kulichevskaya I.S."/>
            <person name="Beletsky A.V."/>
            <person name="Rakitin A.L."/>
            <person name="Mardanov A.V."/>
            <person name="Ivanova A.A."/>
            <person name="Saltykova V.X."/>
            <person name="Rijpstra W.I.C."/>
            <person name="Sinninghe Damste J.S."/>
            <person name="Ravin N.V."/>
        </authorList>
    </citation>
    <scope>NUCLEOTIDE SEQUENCE [LARGE SCALE GENOMIC DNA]</scope>
    <source>
        <strain evidence="5">PX69</strain>
    </source>
</reference>
<dbReference type="PROSITE" id="PS51186">
    <property type="entry name" value="GNAT"/>
    <property type="match status" value="1"/>
</dbReference>
<gene>
    <name evidence="4" type="ORF">PLANPX_5533</name>
</gene>
<dbReference type="Pfam" id="PF13508">
    <property type="entry name" value="Acetyltransf_7"/>
    <property type="match status" value="1"/>
</dbReference>
<feature type="domain" description="N-acetyltransferase" evidence="3">
    <location>
        <begin position="1"/>
        <end position="143"/>
    </location>
</feature>
<dbReference type="RefSeq" id="WP_152101193.1">
    <property type="nucleotide sequence ID" value="NZ_AP021861.1"/>
</dbReference>
<dbReference type="NCBIfam" id="NF007807">
    <property type="entry name" value="PRK10514.1"/>
    <property type="match status" value="1"/>
</dbReference>